<evidence type="ECO:0000313" key="1">
    <source>
        <dbReference type="EMBL" id="EGM52937.1"/>
    </source>
</evidence>
<reference evidence="1 2" key="1">
    <citation type="journal article" date="2011" name="J. Bacteriol.">
        <title>Genome Sequence of Lactobacillus ruminis SPM0211, Isolated from a Fecal Sample from a Healthy Korean.</title>
        <authorList>
            <person name="Lee S."/>
            <person name="Cho Y.J."/>
            <person name="Lee A.H."/>
            <person name="Chun J."/>
            <person name="Ha N.J."/>
            <person name="Ko G."/>
        </authorList>
    </citation>
    <scope>NUCLEOTIDE SEQUENCE [LARGE SCALE GENOMIC DNA]</scope>
    <source>
        <strain evidence="1 2">SPM0211</strain>
    </source>
</reference>
<dbReference type="Proteomes" id="UP000002971">
    <property type="component" value="Unassembled WGS sequence"/>
</dbReference>
<protein>
    <submittedName>
        <fullName evidence="1">Uncharacterized protein</fullName>
    </submittedName>
</protein>
<dbReference type="EMBL" id="AFOJ01000003">
    <property type="protein sequence ID" value="EGM52937.1"/>
    <property type="molecule type" value="Genomic_DNA"/>
</dbReference>
<comment type="caution">
    <text evidence="1">The sequence shown here is derived from an EMBL/GenBank/DDBJ whole genome shotgun (WGS) entry which is preliminary data.</text>
</comment>
<name>F7QZL6_9LACO</name>
<accession>F7QZL6</accession>
<organism evidence="1 2">
    <name type="scientific">Ligilactobacillus ruminis SPM0211</name>
    <dbReference type="NCBI Taxonomy" id="1040964"/>
    <lineage>
        <taxon>Bacteria</taxon>
        <taxon>Bacillati</taxon>
        <taxon>Bacillota</taxon>
        <taxon>Bacilli</taxon>
        <taxon>Lactobacillales</taxon>
        <taxon>Lactobacillaceae</taxon>
        <taxon>Ligilactobacillus</taxon>
    </lineage>
</organism>
<proteinExistence type="predicted"/>
<evidence type="ECO:0000313" key="2">
    <source>
        <dbReference type="Proteomes" id="UP000002971"/>
    </source>
</evidence>
<sequence>MNDAALHFPSKKPCLKNEAGFLDINAKDRRNSLASSKH</sequence>
<dbReference type="AlphaFoldDB" id="F7QZL6"/>
<gene>
    <name evidence="1" type="ORF">LRU_00872</name>
</gene>